<dbReference type="OrthoDB" id="4159223at2759"/>
<dbReference type="PANTHER" id="PTHR33112">
    <property type="entry name" value="DOMAIN PROTEIN, PUTATIVE-RELATED"/>
    <property type="match status" value="1"/>
</dbReference>
<dbReference type="PANTHER" id="PTHR33112:SF12">
    <property type="entry name" value="HETEROKARYON INCOMPATIBILITY DOMAIN-CONTAINING PROTEIN"/>
    <property type="match status" value="1"/>
</dbReference>
<dbReference type="EMBL" id="KZ613466">
    <property type="protein sequence ID" value="PMD27103.1"/>
    <property type="molecule type" value="Genomic_DNA"/>
</dbReference>
<evidence type="ECO:0000259" key="1">
    <source>
        <dbReference type="Pfam" id="PF06985"/>
    </source>
</evidence>
<organism evidence="2 3">
    <name type="scientific">Hyaloscypha hepaticicola</name>
    <dbReference type="NCBI Taxonomy" id="2082293"/>
    <lineage>
        <taxon>Eukaryota</taxon>
        <taxon>Fungi</taxon>
        <taxon>Dikarya</taxon>
        <taxon>Ascomycota</taxon>
        <taxon>Pezizomycotina</taxon>
        <taxon>Leotiomycetes</taxon>
        <taxon>Helotiales</taxon>
        <taxon>Hyaloscyphaceae</taxon>
        <taxon>Hyaloscypha</taxon>
    </lineage>
</organism>
<accession>A0A2J6QLD9</accession>
<evidence type="ECO:0000313" key="3">
    <source>
        <dbReference type="Proteomes" id="UP000235672"/>
    </source>
</evidence>
<gene>
    <name evidence="2" type="ORF">NA56DRAFT_535730</name>
</gene>
<dbReference type="AlphaFoldDB" id="A0A2J6QLD9"/>
<feature type="domain" description="Heterokaryon incompatibility" evidence="1">
    <location>
        <begin position="22"/>
        <end position="74"/>
    </location>
</feature>
<dbReference type="Pfam" id="PF06985">
    <property type="entry name" value="HET"/>
    <property type="match status" value="1"/>
</dbReference>
<keyword evidence="3" id="KW-1185">Reference proteome</keyword>
<name>A0A2J6QLD9_9HELO</name>
<dbReference type="Proteomes" id="UP000235672">
    <property type="component" value="Unassembled WGS sequence"/>
</dbReference>
<feature type="non-terminal residue" evidence="2">
    <location>
        <position position="1"/>
    </location>
</feature>
<feature type="non-terminal residue" evidence="2">
    <location>
        <position position="74"/>
    </location>
</feature>
<dbReference type="STRING" id="1745343.A0A2J6QLD9"/>
<reference evidence="2 3" key="1">
    <citation type="submission" date="2016-05" db="EMBL/GenBank/DDBJ databases">
        <title>A degradative enzymes factory behind the ericoid mycorrhizal symbiosis.</title>
        <authorList>
            <consortium name="DOE Joint Genome Institute"/>
            <person name="Martino E."/>
            <person name="Morin E."/>
            <person name="Grelet G."/>
            <person name="Kuo A."/>
            <person name="Kohler A."/>
            <person name="Daghino S."/>
            <person name="Barry K."/>
            <person name="Choi C."/>
            <person name="Cichocki N."/>
            <person name="Clum A."/>
            <person name="Copeland A."/>
            <person name="Hainaut M."/>
            <person name="Haridas S."/>
            <person name="Labutti K."/>
            <person name="Lindquist E."/>
            <person name="Lipzen A."/>
            <person name="Khouja H.-R."/>
            <person name="Murat C."/>
            <person name="Ohm R."/>
            <person name="Olson A."/>
            <person name="Spatafora J."/>
            <person name="Veneault-Fourrey C."/>
            <person name="Henrissat B."/>
            <person name="Grigoriev I."/>
            <person name="Martin F."/>
            <person name="Perotto S."/>
        </authorList>
    </citation>
    <scope>NUCLEOTIDE SEQUENCE [LARGE SCALE GENOMIC DNA]</scope>
    <source>
        <strain evidence="2 3">UAMH 7357</strain>
    </source>
</reference>
<dbReference type="InterPro" id="IPR010730">
    <property type="entry name" value="HET"/>
</dbReference>
<protein>
    <recommendedName>
        <fullName evidence="1">Heterokaryon incompatibility domain-containing protein</fullName>
    </recommendedName>
</protein>
<proteinExistence type="predicted"/>
<sequence>IDLTFISVPEGRLVRGSSRDKYFALSYVWGGRSIFQTTTSNSLTSIMKKIPATIQDSIALMQSMGERYLWVDSL</sequence>
<evidence type="ECO:0000313" key="2">
    <source>
        <dbReference type="EMBL" id="PMD27103.1"/>
    </source>
</evidence>